<dbReference type="Gene3D" id="3.40.50.720">
    <property type="entry name" value="NAD(P)-binding Rossmann-like Domain"/>
    <property type="match status" value="1"/>
</dbReference>
<dbReference type="Proteomes" id="UP000468735">
    <property type="component" value="Unassembled WGS sequence"/>
</dbReference>
<dbReference type="EMBL" id="WBMT01000011">
    <property type="protein sequence ID" value="KAB2346523.1"/>
    <property type="molecule type" value="Genomic_DNA"/>
</dbReference>
<evidence type="ECO:0000256" key="1">
    <source>
        <dbReference type="ARBA" id="ARBA00001947"/>
    </source>
</evidence>
<keyword evidence="3" id="KW-0862">Zinc</keyword>
<evidence type="ECO:0000313" key="6">
    <source>
        <dbReference type="Proteomes" id="UP000468735"/>
    </source>
</evidence>
<dbReference type="Gene3D" id="3.90.180.10">
    <property type="entry name" value="Medium-chain alcohol dehydrogenases, catalytic domain"/>
    <property type="match status" value="1"/>
</dbReference>
<reference evidence="5 6" key="1">
    <citation type="submission" date="2019-09" db="EMBL/GenBank/DDBJ databases">
        <title>Actinomadura physcomitrii sp. nov., a novel actinomycete isolated from moss [Physcomitrium sphaericum (Ludw) Fuernr].</title>
        <authorList>
            <person name="Zhuang X."/>
            <person name="Liu C."/>
        </authorList>
    </citation>
    <scope>NUCLEOTIDE SEQUENCE [LARGE SCALE GENOMIC DNA]</scope>
    <source>
        <strain evidence="5 6">HMC1</strain>
    </source>
</reference>
<dbReference type="PANTHER" id="PTHR42813">
    <property type="entry name" value="ZINC-TYPE ALCOHOL DEHYDROGENASE-LIKE"/>
    <property type="match status" value="1"/>
</dbReference>
<dbReference type="SUPFAM" id="SSF50129">
    <property type="entry name" value="GroES-like"/>
    <property type="match status" value="1"/>
</dbReference>
<keyword evidence="6" id="KW-1185">Reference proteome</keyword>
<dbReference type="SUPFAM" id="SSF51735">
    <property type="entry name" value="NAD(P)-binding Rossmann-fold domains"/>
    <property type="match status" value="1"/>
</dbReference>
<dbReference type="OrthoDB" id="241504at2"/>
<proteinExistence type="predicted"/>
<evidence type="ECO:0000313" key="5">
    <source>
        <dbReference type="EMBL" id="KAB2346523.1"/>
    </source>
</evidence>
<evidence type="ECO:0000256" key="2">
    <source>
        <dbReference type="ARBA" id="ARBA00022723"/>
    </source>
</evidence>
<sequence length="371" mass="38732">MRELRFVRSGRLAWGERATPELVDPGDAIVRPFLAGRCDGDTLPIHRPVSRVLQAGMALRAVDPMVGRICGKVPFRGPFAIGHECVAQVTAVGPEVTGISVGQTVVVPWAVSCGSCPNCLRGLTAKCVTTTGDSVLAAFGFGPSSGPWGGMVTDLIRVPFADHMLVPVPEGIPAARVAAGSDNLADAWRAVAGPLAEREGGTVLILGGGAKSIGLYAAGLAVAHGAGLVDYLDDNPRRRSIAESLGARAREGGQPGRTYDVVVEATSRTSGLRTALRALAPGGICTAVGYYLATGTRLPLMHMYATDGTLRIGVSHSRAALPDLLDFVARTEFPAERVTTLTAEWDDAPTAYAARTTKLVLARDPLPNGHL</sequence>
<dbReference type="InterPro" id="IPR013154">
    <property type="entry name" value="ADH-like_N"/>
</dbReference>
<dbReference type="InterPro" id="IPR036291">
    <property type="entry name" value="NAD(P)-bd_dom_sf"/>
</dbReference>
<comment type="caution">
    <text evidence="5">The sequence shown here is derived from an EMBL/GenBank/DDBJ whole genome shotgun (WGS) entry which is preliminary data.</text>
</comment>
<comment type="cofactor">
    <cofactor evidence="1">
        <name>Zn(2+)</name>
        <dbReference type="ChEBI" id="CHEBI:29105"/>
    </cofactor>
</comment>
<gene>
    <name evidence="5" type="ORF">F8566_24035</name>
</gene>
<dbReference type="InterPro" id="IPR011032">
    <property type="entry name" value="GroES-like_sf"/>
</dbReference>
<organism evidence="5 6">
    <name type="scientific">Actinomadura rudentiformis</name>
    <dbReference type="NCBI Taxonomy" id="359158"/>
    <lineage>
        <taxon>Bacteria</taxon>
        <taxon>Bacillati</taxon>
        <taxon>Actinomycetota</taxon>
        <taxon>Actinomycetes</taxon>
        <taxon>Streptosporangiales</taxon>
        <taxon>Thermomonosporaceae</taxon>
        <taxon>Actinomadura</taxon>
    </lineage>
</organism>
<keyword evidence="2" id="KW-0479">Metal-binding</keyword>
<protein>
    <submittedName>
        <fullName evidence="5">Alcohol dehydrogenase catalytic domain-containing protein</fullName>
    </submittedName>
</protein>
<dbReference type="PANTHER" id="PTHR42813:SF7">
    <property type="entry name" value="ALCOHOL DEHYDROGENASE (ZN-DEPENDENT)-RELATED"/>
    <property type="match status" value="1"/>
</dbReference>
<accession>A0A6H9YW42</accession>
<feature type="domain" description="Alcohol dehydrogenase-like N-terminal" evidence="4">
    <location>
        <begin position="71"/>
        <end position="169"/>
    </location>
</feature>
<dbReference type="Pfam" id="PF08240">
    <property type="entry name" value="ADH_N"/>
    <property type="match status" value="1"/>
</dbReference>
<dbReference type="RefSeq" id="WP_151563562.1">
    <property type="nucleotide sequence ID" value="NZ_WBMT01000011.1"/>
</dbReference>
<dbReference type="AlphaFoldDB" id="A0A6H9YW42"/>
<dbReference type="GO" id="GO:0046872">
    <property type="term" value="F:metal ion binding"/>
    <property type="evidence" value="ECO:0007669"/>
    <property type="project" value="UniProtKB-KW"/>
</dbReference>
<evidence type="ECO:0000256" key="3">
    <source>
        <dbReference type="ARBA" id="ARBA00022833"/>
    </source>
</evidence>
<name>A0A6H9YW42_9ACTN</name>
<evidence type="ECO:0000259" key="4">
    <source>
        <dbReference type="Pfam" id="PF08240"/>
    </source>
</evidence>